<dbReference type="AlphaFoldDB" id="A0A3L6ESK9"/>
<comment type="caution">
    <text evidence="1">The sequence shown here is derived from an EMBL/GenBank/DDBJ whole genome shotgun (WGS) entry which is preliminary data.</text>
</comment>
<gene>
    <name evidence="1" type="ORF">Zm00014a_006244</name>
</gene>
<name>A0A3L6ESK9_MAIZE</name>
<proteinExistence type="predicted"/>
<dbReference type="Proteomes" id="UP000251960">
    <property type="component" value="Chromosome 5"/>
</dbReference>
<protein>
    <submittedName>
        <fullName evidence="1">Uncharacterized protein</fullName>
    </submittedName>
</protein>
<accession>A0A3L6ESK9</accession>
<evidence type="ECO:0000313" key="1">
    <source>
        <dbReference type="EMBL" id="PWZ24052.1"/>
    </source>
</evidence>
<dbReference type="EMBL" id="NCVQ01000006">
    <property type="protein sequence ID" value="PWZ24052.1"/>
    <property type="molecule type" value="Genomic_DNA"/>
</dbReference>
<organism evidence="1 2">
    <name type="scientific">Zea mays</name>
    <name type="common">Maize</name>
    <dbReference type="NCBI Taxonomy" id="4577"/>
    <lineage>
        <taxon>Eukaryota</taxon>
        <taxon>Viridiplantae</taxon>
        <taxon>Streptophyta</taxon>
        <taxon>Embryophyta</taxon>
        <taxon>Tracheophyta</taxon>
        <taxon>Spermatophyta</taxon>
        <taxon>Magnoliopsida</taxon>
        <taxon>Liliopsida</taxon>
        <taxon>Poales</taxon>
        <taxon>Poaceae</taxon>
        <taxon>PACMAD clade</taxon>
        <taxon>Panicoideae</taxon>
        <taxon>Andropogonodae</taxon>
        <taxon>Andropogoneae</taxon>
        <taxon>Tripsacinae</taxon>
        <taxon>Zea</taxon>
    </lineage>
</organism>
<sequence>MGRASDRPDRHGLFGHL</sequence>
<reference evidence="1 2" key="1">
    <citation type="journal article" date="2018" name="Nat. Genet.">
        <title>Extensive intraspecific gene order and gene structural variations between Mo17 and other maize genomes.</title>
        <authorList>
            <person name="Sun S."/>
            <person name="Zhou Y."/>
            <person name="Chen J."/>
            <person name="Shi J."/>
            <person name="Zhao H."/>
            <person name="Zhao H."/>
            <person name="Song W."/>
            <person name="Zhang M."/>
            <person name="Cui Y."/>
            <person name="Dong X."/>
            <person name="Liu H."/>
            <person name="Ma X."/>
            <person name="Jiao Y."/>
            <person name="Wang B."/>
            <person name="Wei X."/>
            <person name="Stein J.C."/>
            <person name="Glaubitz J.C."/>
            <person name="Lu F."/>
            <person name="Yu G."/>
            <person name="Liang C."/>
            <person name="Fengler K."/>
            <person name="Li B."/>
            <person name="Rafalski A."/>
            <person name="Schnable P.S."/>
            <person name="Ware D.H."/>
            <person name="Buckler E.S."/>
            <person name="Lai J."/>
        </authorList>
    </citation>
    <scope>NUCLEOTIDE SEQUENCE [LARGE SCALE GENOMIC DNA]</scope>
    <source>
        <strain evidence="2">cv. Missouri 17</strain>
        <tissue evidence="1">Seedling</tissue>
    </source>
</reference>
<evidence type="ECO:0000313" key="2">
    <source>
        <dbReference type="Proteomes" id="UP000251960"/>
    </source>
</evidence>